<dbReference type="EMBL" id="LGUS01000184">
    <property type="protein sequence ID" value="KOG32426.1"/>
    <property type="molecule type" value="Genomic_DNA"/>
</dbReference>
<keyword evidence="2" id="KW-0812">Transmembrane</keyword>
<organism evidence="3 4">
    <name type="scientific">Streptomyces resistomycificus</name>
    <dbReference type="NCBI Taxonomy" id="67356"/>
    <lineage>
        <taxon>Bacteria</taxon>
        <taxon>Bacillati</taxon>
        <taxon>Actinomycetota</taxon>
        <taxon>Actinomycetes</taxon>
        <taxon>Kitasatosporales</taxon>
        <taxon>Streptomycetaceae</taxon>
        <taxon>Streptomyces</taxon>
        <taxon>Streptomyces aurantiacus group</taxon>
    </lineage>
</organism>
<comment type="caution">
    <text evidence="3">The sequence shown here is derived from an EMBL/GenBank/DDBJ whole genome shotgun (WGS) entry which is preliminary data.</text>
</comment>
<dbReference type="OrthoDB" id="4337793at2"/>
<reference evidence="4" key="1">
    <citation type="submission" date="2015-07" db="EMBL/GenBank/DDBJ databases">
        <authorList>
            <person name="Ju K.-S."/>
            <person name="Doroghazi J.R."/>
            <person name="Metcalf W.W."/>
        </authorList>
    </citation>
    <scope>NUCLEOTIDE SEQUENCE [LARGE SCALE GENOMIC DNA]</scope>
    <source>
        <strain evidence="4">NRRL 2290</strain>
    </source>
</reference>
<keyword evidence="2" id="KW-0472">Membrane</keyword>
<keyword evidence="4" id="KW-1185">Reference proteome</keyword>
<keyword evidence="2" id="KW-1133">Transmembrane helix</keyword>
<proteinExistence type="predicted"/>
<dbReference type="Proteomes" id="UP000037251">
    <property type="component" value="Unassembled WGS sequence"/>
</dbReference>
<dbReference type="PATRIC" id="fig|67356.5.peg.5806"/>
<feature type="region of interest" description="Disordered" evidence="1">
    <location>
        <begin position="59"/>
        <end position="80"/>
    </location>
</feature>
<accession>A0A0L8L2Y3</accession>
<sequence>MTAEHDGRAGADALMAAITDEPLPDTARADPAFLAEHRSAQADLALLREQLGLIGHALAEPPAAPRPAPVRPSRSPSRTPARRRAFNLAFGALAVTAAAAVLSGMGWLLSQAPSGAGAGADSGAAKQESGGVRFGSPRYLACARTVAEGTVLRAEELPDGELLRVTVRVTRYYKPAEGEDELTYVISRYVMSRLPAKGDRVLFGAWHDAATPDSWVLGERAVARERAWITASLPESRGLTCS</sequence>
<evidence type="ECO:0000313" key="3">
    <source>
        <dbReference type="EMBL" id="KOG32426.1"/>
    </source>
</evidence>
<feature type="transmembrane region" description="Helical" evidence="2">
    <location>
        <begin position="85"/>
        <end position="109"/>
    </location>
</feature>
<evidence type="ECO:0000256" key="1">
    <source>
        <dbReference type="SAM" id="MobiDB-lite"/>
    </source>
</evidence>
<evidence type="ECO:0000256" key="2">
    <source>
        <dbReference type="SAM" id="Phobius"/>
    </source>
</evidence>
<gene>
    <name evidence="3" type="ORF">ADK37_27105</name>
</gene>
<dbReference type="eggNOG" id="ENOG502ZX7W">
    <property type="taxonomic scope" value="Bacteria"/>
</dbReference>
<evidence type="ECO:0000313" key="4">
    <source>
        <dbReference type="Proteomes" id="UP000037251"/>
    </source>
</evidence>
<dbReference type="AlphaFoldDB" id="A0A0L8L2Y3"/>
<dbReference type="RefSeq" id="WP_030044356.1">
    <property type="nucleotide sequence ID" value="NZ_KL575646.1"/>
</dbReference>
<dbReference type="STRING" id="67356.AQJ84_38015"/>
<name>A0A0L8L2Y3_9ACTN</name>
<protein>
    <submittedName>
        <fullName evidence="3">Uncharacterized protein</fullName>
    </submittedName>
</protein>